<evidence type="ECO:0000313" key="1">
    <source>
        <dbReference type="EMBL" id="KIJ39323.1"/>
    </source>
</evidence>
<organism evidence="1 2">
    <name type="scientific">Sphaerobolus stellatus (strain SS14)</name>
    <dbReference type="NCBI Taxonomy" id="990650"/>
    <lineage>
        <taxon>Eukaryota</taxon>
        <taxon>Fungi</taxon>
        <taxon>Dikarya</taxon>
        <taxon>Basidiomycota</taxon>
        <taxon>Agaricomycotina</taxon>
        <taxon>Agaricomycetes</taxon>
        <taxon>Phallomycetidae</taxon>
        <taxon>Geastrales</taxon>
        <taxon>Sphaerobolaceae</taxon>
        <taxon>Sphaerobolus</taxon>
    </lineage>
</organism>
<dbReference type="HOGENOM" id="CLU_1284009_0_0_1"/>
<proteinExistence type="predicted"/>
<evidence type="ECO:0000313" key="2">
    <source>
        <dbReference type="Proteomes" id="UP000054279"/>
    </source>
</evidence>
<dbReference type="Proteomes" id="UP000054279">
    <property type="component" value="Unassembled WGS sequence"/>
</dbReference>
<dbReference type="EMBL" id="KN837153">
    <property type="protein sequence ID" value="KIJ39323.1"/>
    <property type="molecule type" value="Genomic_DNA"/>
</dbReference>
<sequence>MKTLGFFCALQKGRCLFSSENSDVYEDPDPTAASQFYKILGDNHAGEKDLELCNGRLLLHYDPYYGPFIQCKHWKKGHHDHLLQNLQELDPSCLEAPFNNDIITILKYGEATRNLGYGPLVSCHTVCTPQEQKLLFSNWHHNSDGILKRGEILLTIDCPTCYEIYYPNELEERPYIALYKGYLKNSWSPLDGNSLMQLPNNSTLIPGSLLDYDEY</sequence>
<dbReference type="OrthoDB" id="2683651at2759"/>
<dbReference type="AlphaFoldDB" id="A0A0C9U8G1"/>
<gene>
    <name evidence="1" type="ORF">M422DRAFT_257935</name>
</gene>
<protein>
    <submittedName>
        <fullName evidence="1">Uncharacterized protein</fullName>
    </submittedName>
</protein>
<keyword evidence="2" id="KW-1185">Reference proteome</keyword>
<accession>A0A0C9U8G1</accession>
<name>A0A0C9U8G1_SPHS4</name>
<reference evidence="1 2" key="1">
    <citation type="submission" date="2014-06" db="EMBL/GenBank/DDBJ databases">
        <title>Evolutionary Origins and Diversification of the Mycorrhizal Mutualists.</title>
        <authorList>
            <consortium name="DOE Joint Genome Institute"/>
            <consortium name="Mycorrhizal Genomics Consortium"/>
            <person name="Kohler A."/>
            <person name="Kuo A."/>
            <person name="Nagy L.G."/>
            <person name="Floudas D."/>
            <person name="Copeland A."/>
            <person name="Barry K.W."/>
            <person name="Cichocki N."/>
            <person name="Veneault-Fourrey C."/>
            <person name="LaButti K."/>
            <person name="Lindquist E.A."/>
            <person name="Lipzen A."/>
            <person name="Lundell T."/>
            <person name="Morin E."/>
            <person name="Murat C."/>
            <person name="Riley R."/>
            <person name="Ohm R."/>
            <person name="Sun H."/>
            <person name="Tunlid A."/>
            <person name="Henrissat B."/>
            <person name="Grigoriev I.V."/>
            <person name="Hibbett D.S."/>
            <person name="Martin F."/>
        </authorList>
    </citation>
    <scope>NUCLEOTIDE SEQUENCE [LARGE SCALE GENOMIC DNA]</scope>
    <source>
        <strain evidence="1 2">SS14</strain>
    </source>
</reference>